<evidence type="ECO:0000256" key="1">
    <source>
        <dbReference type="ARBA" id="ARBA00004123"/>
    </source>
</evidence>
<dbReference type="GO" id="GO:0000976">
    <property type="term" value="F:transcription cis-regulatory region binding"/>
    <property type="evidence" value="ECO:0007669"/>
    <property type="project" value="TreeGrafter"/>
</dbReference>
<feature type="compositionally biased region" description="Basic and acidic residues" evidence="3">
    <location>
        <begin position="579"/>
        <end position="596"/>
    </location>
</feature>
<dbReference type="GO" id="GO:0001222">
    <property type="term" value="F:transcription corepressor binding"/>
    <property type="evidence" value="ECO:0007669"/>
    <property type="project" value="TreeGrafter"/>
</dbReference>
<dbReference type="Gene3D" id="3.30.450.20">
    <property type="entry name" value="PAS domain"/>
    <property type="match status" value="1"/>
</dbReference>
<dbReference type="InterPro" id="IPR000014">
    <property type="entry name" value="PAS"/>
</dbReference>
<proteinExistence type="predicted"/>
<sequence length="627" mass="68491">MNGGVKVEDDLSECTSPALLHDQNTASPTEDKLKEENEREEGATLSPPNTWTEEEQTMTEKVVDSTQEADNRLLFIVNLSMPSGKIVNAQIHNDNINEELLSPGKCFFSLLESKGQSFLLSAAAVSSTKQQIFCRLNWSCLPTACELLCEFEQHQTRLTAFALRPAFGPAVPFYPVTFTTKHSSSCALSHIDKASIPYLGLLPTDLIGKSLLAFVYYADVHVVIKAHLDLHQSRGSRIVKSVAPLRLVAHNGAILQSQTEWHAYVNPWSKKIELVVARHKILGVPIGDSNVLATPTDGHTVNVLPSVMAKTFEEELRAIMNKPVTSSHLSAGSHSLPQSVIPQPDQFPSFGCVRPPVLPPGMAPSAAAVLAAAPLDLASYIDKLVESLVMHGNSSQTSRLPSLPSSALMQSVPPSSTPSEVATVSNGKNQPELPLSYNQINCLENVHRLLKSQSQSDTPNRTDRTKENSRSVVVTLSCVGFAAAAASLRAALFLSLHLSLTGTTLLLCLSPLPLPGGFPSTCLSLVFLRLKVHPMFRCIGRQRGVASLSSASKNCHACEDTRLWTGTGNEIVKWAELEKGRERKRERERRKDERSKGVKGGEWYHEEGRKQQQHGEDLRCKERDGGA</sequence>
<comment type="subcellular location">
    <subcellularLocation>
        <location evidence="1">Nucleus</location>
    </subcellularLocation>
</comment>
<gene>
    <name evidence="4" type="ORF">WR25_24975</name>
</gene>
<dbReference type="OrthoDB" id="7788983at2759"/>
<feature type="compositionally biased region" description="Polar residues" evidence="3">
    <location>
        <begin position="394"/>
        <end position="429"/>
    </location>
</feature>
<dbReference type="Pfam" id="PF14598">
    <property type="entry name" value="PAS_11"/>
    <property type="match status" value="1"/>
</dbReference>
<keyword evidence="2" id="KW-0539">Nucleus</keyword>
<feature type="compositionally biased region" description="Basic and acidic residues" evidence="3">
    <location>
        <begin position="602"/>
        <end position="627"/>
    </location>
</feature>
<feature type="region of interest" description="Disordered" evidence="3">
    <location>
        <begin position="1"/>
        <end position="55"/>
    </location>
</feature>
<evidence type="ECO:0000313" key="4">
    <source>
        <dbReference type="EMBL" id="PAV83017.1"/>
    </source>
</evidence>
<accession>A0A2A2LAF7</accession>
<name>A0A2A2LAF7_9BILA</name>
<protein>
    <recommendedName>
        <fullName evidence="6">PAS domain-containing protein</fullName>
    </recommendedName>
</protein>
<dbReference type="GO" id="GO:0005634">
    <property type="term" value="C:nucleus"/>
    <property type="evidence" value="ECO:0007669"/>
    <property type="project" value="UniProtKB-SubCell"/>
</dbReference>
<dbReference type="CDD" id="cd00130">
    <property type="entry name" value="PAS"/>
    <property type="match status" value="1"/>
</dbReference>
<dbReference type="PANTHER" id="PTHR11269">
    <property type="entry name" value="PERIOD CIRCADIAN PROTEIN"/>
    <property type="match status" value="1"/>
</dbReference>
<dbReference type="InterPro" id="IPR035965">
    <property type="entry name" value="PAS-like_dom_sf"/>
</dbReference>
<reference evidence="4 5" key="1">
    <citation type="journal article" date="2017" name="Curr. Biol.">
        <title>Genome architecture and evolution of a unichromosomal asexual nematode.</title>
        <authorList>
            <person name="Fradin H."/>
            <person name="Zegar C."/>
            <person name="Gutwein M."/>
            <person name="Lucas J."/>
            <person name="Kovtun M."/>
            <person name="Corcoran D."/>
            <person name="Baugh L.R."/>
            <person name="Kiontke K."/>
            <person name="Gunsalus K."/>
            <person name="Fitch D.H."/>
            <person name="Piano F."/>
        </authorList>
    </citation>
    <scope>NUCLEOTIDE SEQUENCE [LARGE SCALE GENOMIC DNA]</scope>
    <source>
        <strain evidence="4">PF1309</strain>
    </source>
</reference>
<organism evidence="4 5">
    <name type="scientific">Diploscapter pachys</name>
    <dbReference type="NCBI Taxonomy" id="2018661"/>
    <lineage>
        <taxon>Eukaryota</taxon>
        <taxon>Metazoa</taxon>
        <taxon>Ecdysozoa</taxon>
        <taxon>Nematoda</taxon>
        <taxon>Chromadorea</taxon>
        <taxon>Rhabditida</taxon>
        <taxon>Rhabditina</taxon>
        <taxon>Rhabditomorpha</taxon>
        <taxon>Rhabditoidea</taxon>
        <taxon>Rhabditidae</taxon>
        <taxon>Diploscapter</taxon>
    </lineage>
</organism>
<dbReference type="InterPro" id="IPR050760">
    <property type="entry name" value="Period_circadian_regulator"/>
</dbReference>
<dbReference type="GO" id="GO:0043153">
    <property type="term" value="P:entrainment of circadian clock by photoperiod"/>
    <property type="evidence" value="ECO:0007669"/>
    <property type="project" value="TreeGrafter"/>
</dbReference>
<dbReference type="PANTHER" id="PTHR11269:SF16">
    <property type="entry name" value="PERIOD CIRCADIAN PROTEIN"/>
    <property type="match status" value="1"/>
</dbReference>
<keyword evidence="5" id="KW-1185">Reference proteome</keyword>
<dbReference type="GO" id="GO:0000122">
    <property type="term" value="P:negative regulation of transcription by RNA polymerase II"/>
    <property type="evidence" value="ECO:0007669"/>
    <property type="project" value="TreeGrafter"/>
</dbReference>
<comment type="caution">
    <text evidence="4">The sequence shown here is derived from an EMBL/GenBank/DDBJ whole genome shotgun (WGS) entry which is preliminary data.</text>
</comment>
<dbReference type="SUPFAM" id="SSF55785">
    <property type="entry name" value="PYP-like sensor domain (PAS domain)"/>
    <property type="match status" value="1"/>
</dbReference>
<feature type="compositionally biased region" description="Basic and acidic residues" evidence="3">
    <location>
        <begin position="29"/>
        <end position="42"/>
    </location>
</feature>
<dbReference type="GO" id="GO:0005737">
    <property type="term" value="C:cytoplasm"/>
    <property type="evidence" value="ECO:0007669"/>
    <property type="project" value="TreeGrafter"/>
</dbReference>
<evidence type="ECO:0000313" key="5">
    <source>
        <dbReference type="Proteomes" id="UP000218231"/>
    </source>
</evidence>
<dbReference type="STRING" id="2018661.A0A2A2LAF7"/>
<feature type="region of interest" description="Disordered" evidence="3">
    <location>
        <begin position="394"/>
        <end position="433"/>
    </location>
</feature>
<evidence type="ECO:0000256" key="2">
    <source>
        <dbReference type="ARBA" id="ARBA00023242"/>
    </source>
</evidence>
<evidence type="ECO:0000256" key="3">
    <source>
        <dbReference type="SAM" id="MobiDB-lite"/>
    </source>
</evidence>
<feature type="region of interest" description="Disordered" evidence="3">
    <location>
        <begin position="579"/>
        <end position="627"/>
    </location>
</feature>
<dbReference type="GO" id="GO:0032922">
    <property type="term" value="P:circadian regulation of gene expression"/>
    <property type="evidence" value="ECO:0007669"/>
    <property type="project" value="TreeGrafter"/>
</dbReference>
<dbReference type="EMBL" id="LIAE01006999">
    <property type="protein sequence ID" value="PAV83017.1"/>
    <property type="molecule type" value="Genomic_DNA"/>
</dbReference>
<dbReference type="Proteomes" id="UP000218231">
    <property type="component" value="Unassembled WGS sequence"/>
</dbReference>
<evidence type="ECO:0008006" key="6">
    <source>
        <dbReference type="Google" id="ProtNLM"/>
    </source>
</evidence>
<dbReference type="AlphaFoldDB" id="A0A2A2LAF7"/>